<evidence type="ECO:0000256" key="5">
    <source>
        <dbReference type="ARBA" id="ARBA00023004"/>
    </source>
</evidence>
<feature type="domain" description="Rieske" evidence="7">
    <location>
        <begin position="54"/>
        <end position="161"/>
    </location>
</feature>
<evidence type="ECO:0000313" key="9">
    <source>
        <dbReference type="Proteomes" id="UP001494902"/>
    </source>
</evidence>
<evidence type="ECO:0000256" key="4">
    <source>
        <dbReference type="ARBA" id="ARBA00023002"/>
    </source>
</evidence>
<evidence type="ECO:0000256" key="1">
    <source>
        <dbReference type="ARBA" id="ARBA00001962"/>
    </source>
</evidence>
<dbReference type="Gene3D" id="2.102.10.10">
    <property type="entry name" value="Rieske [2Fe-2S] iron-sulphur domain"/>
    <property type="match status" value="1"/>
</dbReference>
<evidence type="ECO:0000259" key="7">
    <source>
        <dbReference type="PROSITE" id="PS51296"/>
    </source>
</evidence>
<dbReference type="InterPro" id="IPR017941">
    <property type="entry name" value="Rieske_2Fe-2S"/>
</dbReference>
<dbReference type="SUPFAM" id="SSF55961">
    <property type="entry name" value="Bet v1-like"/>
    <property type="match status" value="1"/>
</dbReference>
<keyword evidence="6" id="KW-0411">Iron-sulfur</keyword>
<dbReference type="Pfam" id="PF00355">
    <property type="entry name" value="Rieske"/>
    <property type="match status" value="1"/>
</dbReference>
<gene>
    <name evidence="8" type="ORF">WIS52_05340</name>
</gene>
<evidence type="ECO:0000256" key="3">
    <source>
        <dbReference type="ARBA" id="ARBA00022723"/>
    </source>
</evidence>
<dbReference type="SUPFAM" id="SSF50022">
    <property type="entry name" value="ISP domain"/>
    <property type="match status" value="1"/>
</dbReference>
<dbReference type="PRINTS" id="PR00090">
    <property type="entry name" value="RNGDIOXGNASE"/>
</dbReference>
<dbReference type="Proteomes" id="UP001494902">
    <property type="component" value="Unassembled WGS sequence"/>
</dbReference>
<evidence type="ECO:0000313" key="8">
    <source>
        <dbReference type="EMBL" id="MEQ3549886.1"/>
    </source>
</evidence>
<accession>A0ABV1K5Y5</accession>
<dbReference type="EMBL" id="JBEDNQ010000002">
    <property type="protein sequence ID" value="MEQ3549886.1"/>
    <property type="molecule type" value="Genomic_DNA"/>
</dbReference>
<keyword evidence="5" id="KW-0408">Iron</keyword>
<keyword evidence="4" id="KW-0560">Oxidoreductase</keyword>
<dbReference type="InterPro" id="IPR015879">
    <property type="entry name" value="Ring_hydroxy_dOase_asu_C_dom"/>
</dbReference>
<dbReference type="Gene3D" id="3.90.380.10">
    <property type="entry name" value="Naphthalene 1,2-dioxygenase Alpha Subunit, Chain A, domain 1"/>
    <property type="match status" value="2"/>
</dbReference>
<name>A0ABV1K5Y5_9PSEU</name>
<evidence type="ECO:0000256" key="6">
    <source>
        <dbReference type="ARBA" id="ARBA00023014"/>
    </source>
</evidence>
<proteinExistence type="predicted"/>
<dbReference type="CDD" id="cd03469">
    <property type="entry name" value="Rieske_RO_Alpha_N"/>
    <property type="match status" value="1"/>
</dbReference>
<dbReference type="Pfam" id="PF00848">
    <property type="entry name" value="Ring_hydroxyl_A"/>
    <property type="match status" value="1"/>
</dbReference>
<evidence type="ECO:0000256" key="2">
    <source>
        <dbReference type="ARBA" id="ARBA00022714"/>
    </source>
</evidence>
<dbReference type="RefSeq" id="WP_349296980.1">
    <property type="nucleotide sequence ID" value="NZ_JBEDNQ010000002.1"/>
</dbReference>
<sequence length="381" mass="43430">MTLLNNDVAHTLAEHLRAGTTEMSSTDLRVPISHFVSDERAAQERRLLTELPVIIGHGSEIAAPGSFMTREILGIPLITVRRSDGTVGSYLNICRHRGGRVEDESCGKKRIFTCHYHGWSYSREDGSLRGVPYDDFYTHVDKDRHSLRQVRTEERHGFLFAVLSGGQDWDADEWLGPEVDAQLAPYGLDGAEIFLDESFTLDINWKLVLDGAIDVLHPKFLHPEGVGKLIETNTSVWRQYGRHGQSFSPRTRMGDMARAGEPVDADFRLMGSNLFLYPNSMVISTPDHVEFWTVWPDTTTPHRSTTQIRFLVRPEKRTERIEKRVLRSWEILQDAAVNEDWPMELTIQRNAAAWPHGTYLYGRNEQSCQHLHRQLAADLGD</sequence>
<dbReference type="PROSITE" id="PS51296">
    <property type="entry name" value="RIESKE"/>
    <property type="match status" value="1"/>
</dbReference>
<dbReference type="InterPro" id="IPR001663">
    <property type="entry name" value="Rng_hydr_dOase-A"/>
</dbReference>
<keyword evidence="3" id="KW-0479">Metal-binding</keyword>
<keyword evidence="2" id="KW-0001">2Fe-2S</keyword>
<dbReference type="PANTHER" id="PTHR43756:SF5">
    <property type="entry name" value="CHOLINE MONOOXYGENASE, CHLOROPLASTIC"/>
    <property type="match status" value="1"/>
</dbReference>
<dbReference type="InterPro" id="IPR036922">
    <property type="entry name" value="Rieske_2Fe-2S_sf"/>
</dbReference>
<comment type="caution">
    <text evidence="8">The sequence shown here is derived from an EMBL/GenBank/DDBJ whole genome shotgun (WGS) entry which is preliminary data.</text>
</comment>
<dbReference type="PANTHER" id="PTHR43756">
    <property type="entry name" value="CHOLINE MONOOXYGENASE, CHLOROPLASTIC"/>
    <property type="match status" value="1"/>
</dbReference>
<keyword evidence="9" id="KW-1185">Reference proteome</keyword>
<comment type="cofactor">
    <cofactor evidence="1">
        <name>Fe cation</name>
        <dbReference type="ChEBI" id="CHEBI:24875"/>
    </cofactor>
</comment>
<organism evidence="8 9">
    <name type="scientific">Pseudonocardia nematodicida</name>
    <dbReference type="NCBI Taxonomy" id="1206997"/>
    <lineage>
        <taxon>Bacteria</taxon>
        <taxon>Bacillati</taxon>
        <taxon>Actinomycetota</taxon>
        <taxon>Actinomycetes</taxon>
        <taxon>Pseudonocardiales</taxon>
        <taxon>Pseudonocardiaceae</taxon>
        <taxon>Pseudonocardia</taxon>
    </lineage>
</organism>
<reference evidence="8 9" key="1">
    <citation type="submission" date="2024-03" db="EMBL/GenBank/DDBJ databases">
        <title>Draft genome sequence of Pseudonocardia nematodicida JCM 31783.</title>
        <authorList>
            <person name="Butdee W."/>
            <person name="Duangmal K."/>
        </authorList>
    </citation>
    <scope>NUCLEOTIDE SEQUENCE [LARGE SCALE GENOMIC DNA]</scope>
    <source>
        <strain evidence="8 9">JCM 31783</strain>
    </source>
</reference>
<keyword evidence="8" id="KW-0223">Dioxygenase</keyword>
<protein>
    <submittedName>
        <fullName evidence="8">Aromatic ring-hydroxylating dioxygenase subunit alpha</fullName>
    </submittedName>
</protein>
<dbReference type="GO" id="GO:0051213">
    <property type="term" value="F:dioxygenase activity"/>
    <property type="evidence" value="ECO:0007669"/>
    <property type="project" value="UniProtKB-KW"/>
</dbReference>